<dbReference type="RefSeq" id="XP_016241950.1">
    <property type="nucleotide sequence ID" value="XM_016400403.1"/>
</dbReference>
<evidence type="ECO:0000256" key="2">
    <source>
        <dbReference type="ARBA" id="ARBA00022692"/>
    </source>
</evidence>
<evidence type="ECO:0000256" key="1">
    <source>
        <dbReference type="ARBA" id="ARBA00004477"/>
    </source>
</evidence>
<evidence type="ECO:0000313" key="6">
    <source>
        <dbReference type="EMBL" id="KIW21734.1"/>
    </source>
</evidence>
<evidence type="ECO:0008006" key="8">
    <source>
        <dbReference type="Google" id="ProtNLM"/>
    </source>
</evidence>
<keyword evidence="3 5" id="KW-1133">Transmembrane helix</keyword>
<dbReference type="SUPFAM" id="SSF103481">
    <property type="entry name" value="Multidrug resistance efflux transporter EmrE"/>
    <property type="match status" value="1"/>
</dbReference>
<accession>A0A0D2CDU9</accession>
<feature type="transmembrane region" description="Helical" evidence="5">
    <location>
        <begin position="326"/>
        <end position="343"/>
    </location>
</feature>
<dbReference type="NCBIfam" id="TIGR00803">
    <property type="entry name" value="nst"/>
    <property type="match status" value="1"/>
</dbReference>
<dbReference type="InterPro" id="IPR037185">
    <property type="entry name" value="EmrE-like"/>
</dbReference>
<keyword evidence="7" id="KW-1185">Reference proteome</keyword>
<sequence length="364" mass="39759">MRQHTLRNFYLGGLPTIYGIPLKYVFLVTLVVQNSALVLTMRYSRIQPGPRYLGTTAVALSELLKCFICLGIHVHRKRSQPDHRQAPTLSAEANPSNQADDYSIPLWIDGSRAPKIALWALVAFLYSLQNNLQFVAASHLHAATFQVTYQCKILTTALFTVTLLRRRLSARKWFSLVILTAGVAWVQIPSSSTAASKQQGDDLAGITAVAGACICSGLAGVCFEKVLKEPQQSSIWKRNVQLSAGCFPMALAAAYCWDRQAIRKDGFFQGYSPVVLATVGVQAAGGLIVALVIKYADNISKGFATSISIILSTAASIFLFDFVPTIHFLCGSILVLLATYLYSQPDAPKVAATVLPLYRQKVLR</sequence>
<feature type="transmembrane region" description="Helical" evidence="5">
    <location>
        <begin position="203"/>
        <end position="223"/>
    </location>
</feature>
<feature type="transmembrane region" description="Helical" evidence="5">
    <location>
        <begin position="275"/>
        <end position="296"/>
    </location>
</feature>
<dbReference type="GO" id="GO:0000139">
    <property type="term" value="C:Golgi membrane"/>
    <property type="evidence" value="ECO:0007669"/>
    <property type="project" value="InterPro"/>
</dbReference>
<evidence type="ECO:0000256" key="4">
    <source>
        <dbReference type="ARBA" id="ARBA00023136"/>
    </source>
</evidence>
<feature type="transmembrane region" description="Helical" evidence="5">
    <location>
        <begin position="173"/>
        <end position="191"/>
    </location>
</feature>
<keyword evidence="2 5" id="KW-0812">Transmembrane</keyword>
<feature type="transmembrane region" description="Helical" evidence="5">
    <location>
        <begin position="52"/>
        <end position="74"/>
    </location>
</feature>
<feature type="transmembrane region" description="Helical" evidence="5">
    <location>
        <begin position="303"/>
        <end position="320"/>
    </location>
</feature>
<reference evidence="6 7" key="1">
    <citation type="submission" date="2015-01" db="EMBL/GenBank/DDBJ databases">
        <title>The Genome Sequence of Cladophialophora immunda CBS83496.</title>
        <authorList>
            <consortium name="The Broad Institute Genomics Platform"/>
            <person name="Cuomo C."/>
            <person name="de Hoog S."/>
            <person name="Gorbushina A."/>
            <person name="Stielow B."/>
            <person name="Teixiera M."/>
            <person name="Abouelleil A."/>
            <person name="Chapman S.B."/>
            <person name="Priest M."/>
            <person name="Young S.K."/>
            <person name="Wortman J."/>
            <person name="Nusbaum C."/>
            <person name="Birren B."/>
        </authorList>
    </citation>
    <scope>NUCLEOTIDE SEQUENCE [LARGE SCALE GENOMIC DNA]</scope>
    <source>
        <strain evidence="6 7">CBS 83496</strain>
    </source>
</reference>
<feature type="transmembrane region" description="Helical" evidence="5">
    <location>
        <begin position="9"/>
        <end position="32"/>
    </location>
</feature>
<organism evidence="6 7">
    <name type="scientific">Cladophialophora immunda</name>
    <dbReference type="NCBI Taxonomy" id="569365"/>
    <lineage>
        <taxon>Eukaryota</taxon>
        <taxon>Fungi</taxon>
        <taxon>Dikarya</taxon>
        <taxon>Ascomycota</taxon>
        <taxon>Pezizomycotina</taxon>
        <taxon>Eurotiomycetes</taxon>
        <taxon>Chaetothyriomycetidae</taxon>
        <taxon>Chaetothyriales</taxon>
        <taxon>Herpotrichiellaceae</taxon>
        <taxon>Cladophialophora</taxon>
    </lineage>
</organism>
<dbReference type="PIRSF" id="PIRSF005799">
    <property type="entry name" value="UDP-gal_transpt"/>
    <property type="match status" value="1"/>
</dbReference>
<gene>
    <name evidence="6" type="ORF">PV07_12835</name>
</gene>
<dbReference type="AlphaFoldDB" id="A0A0D2CDU9"/>
<evidence type="ECO:0000256" key="5">
    <source>
        <dbReference type="SAM" id="Phobius"/>
    </source>
</evidence>
<dbReference type="GeneID" id="27352029"/>
<keyword evidence="4 5" id="KW-0472">Membrane</keyword>
<evidence type="ECO:0000256" key="3">
    <source>
        <dbReference type="ARBA" id="ARBA00022989"/>
    </source>
</evidence>
<dbReference type="PANTHER" id="PTHR10231">
    <property type="entry name" value="NUCLEOTIDE-SUGAR TRANSMEMBRANE TRANSPORTER"/>
    <property type="match status" value="1"/>
</dbReference>
<dbReference type="InterPro" id="IPR007271">
    <property type="entry name" value="Nuc_sug_transpt"/>
</dbReference>
<feature type="transmembrane region" description="Helical" evidence="5">
    <location>
        <begin position="235"/>
        <end position="255"/>
    </location>
</feature>
<dbReference type="Proteomes" id="UP000054466">
    <property type="component" value="Unassembled WGS sequence"/>
</dbReference>
<dbReference type="STRING" id="569365.A0A0D2CDU9"/>
<dbReference type="EMBL" id="KN847232">
    <property type="protein sequence ID" value="KIW21734.1"/>
    <property type="molecule type" value="Genomic_DNA"/>
</dbReference>
<dbReference type="OrthoDB" id="408493at2759"/>
<dbReference type="VEuPathDB" id="FungiDB:PV07_12835"/>
<comment type="subcellular location">
    <subcellularLocation>
        <location evidence="1">Endoplasmic reticulum membrane</location>
        <topology evidence="1">Multi-pass membrane protein</topology>
    </subcellularLocation>
</comment>
<name>A0A0D2CDU9_9EURO</name>
<protein>
    <recommendedName>
        <fullName evidence="8">UDP-galactose transporter</fullName>
    </recommendedName>
</protein>
<dbReference type="GO" id="GO:0015165">
    <property type="term" value="F:pyrimidine nucleotide-sugar transmembrane transporter activity"/>
    <property type="evidence" value="ECO:0007669"/>
    <property type="project" value="InterPro"/>
</dbReference>
<proteinExistence type="predicted"/>
<dbReference type="Pfam" id="PF04142">
    <property type="entry name" value="Nuc_sug_transp"/>
    <property type="match status" value="1"/>
</dbReference>
<evidence type="ECO:0000313" key="7">
    <source>
        <dbReference type="Proteomes" id="UP000054466"/>
    </source>
</evidence>